<accession>A0A1V5MJ30</accession>
<feature type="region of interest" description="Disordered" evidence="1">
    <location>
        <begin position="133"/>
        <end position="289"/>
    </location>
</feature>
<comment type="caution">
    <text evidence="2">The sequence shown here is derived from an EMBL/GenBank/DDBJ whole genome shotgun (WGS) entry which is preliminary data.</text>
</comment>
<sequence length="289" mass="30883">MRQDDQLRSPQPFAGDIQVADQRVRQAQFIEPAGQALRVPLDAPGLPGRAPGDRLAPDDHDPARFLPETEVGDVKPGVGHLPAPGRDAQGVNGRPAGRLPLDQGFGLVDPNLGPAVFDLRREPGGIPAVAAAQVKGKVGDRRGIGREEQEAQTPDGGEVQPHPPVPGGALDLRRPETAGQVERPAAAGVDDGCRRAAPHRLPGLVQGRRVRVGEIVDQPITGPGNGRRFPGLGRRGGRHQEKRDQEVRQPASKPGPEKPPFHWHLDPPHDPRLAAEARKPGKRPHLTAV</sequence>
<feature type="region of interest" description="Disordered" evidence="1">
    <location>
        <begin position="35"/>
        <end position="98"/>
    </location>
</feature>
<evidence type="ECO:0000256" key="1">
    <source>
        <dbReference type="SAM" id="MobiDB-lite"/>
    </source>
</evidence>
<organism evidence="2">
    <name type="scientific">candidate division TA06 bacterium ADurb.Bin417</name>
    <dbReference type="NCBI Taxonomy" id="1852828"/>
    <lineage>
        <taxon>Bacteria</taxon>
        <taxon>Bacteria division TA06</taxon>
    </lineage>
</organism>
<gene>
    <name evidence="2" type="ORF">BWY73_00425</name>
</gene>
<feature type="compositionally biased region" description="Basic and acidic residues" evidence="1">
    <location>
        <begin position="137"/>
        <end position="149"/>
    </location>
</feature>
<feature type="compositionally biased region" description="Basic and acidic residues" evidence="1">
    <location>
        <begin position="51"/>
        <end position="63"/>
    </location>
</feature>
<feature type="compositionally biased region" description="Basic and acidic residues" evidence="1">
    <location>
        <begin position="238"/>
        <end position="247"/>
    </location>
</feature>
<feature type="compositionally biased region" description="Basic and acidic residues" evidence="1">
    <location>
        <begin position="255"/>
        <end position="279"/>
    </location>
</feature>
<dbReference type="Proteomes" id="UP000485484">
    <property type="component" value="Unassembled WGS sequence"/>
</dbReference>
<dbReference type="EMBL" id="MWAK01000036">
    <property type="protein sequence ID" value="OPZ93238.1"/>
    <property type="molecule type" value="Genomic_DNA"/>
</dbReference>
<reference evidence="2" key="1">
    <citation type="submission" date="2017-02" db="EMBL/GenBank/DDBJ databases">
        <title>Delving into the versatile metabolic prowess of the omnipresent phylum Bacteroidetes.</title>
        <authorList>
            <person name="Nobu M.K."/>
            <person name="Mei R."/>
            <person name="Narihiro T."/>
            <person name="Kuroda K."/>
            <person name="Liu W.-T."/>
        </authorList>
    </citation>
    <scope>NUCLEOTIDE SEQUENCE</scope>
    <source>
        <strain evidence="2">ADurb.Bin417</strain>
    </source>
</reference>
<dbReference type="AlphaFoldDB" id="A0A1V5MJ30"/>
<feature type="compositionally biased region" description="Basic residues" evidence="1">
    <location>
        <begin position="280"/>
        <end position="289"/>
    </location>
</feature>
<proteinExistence type="predicted"/>
<name>A0A1V5MJ30_UNCT6</name>
<evidence type="ECO:0000313" key="2">
    <source>
        <dbReference type="EMBL" id="OPZ93238.1"/>
    </source>
</evidence>
<protein>
    <submittedName>
        <fullName evidence="2">Uncharacterized protein</fullName>
    </submittedName>
</protein>